<name>A0A4S8HU41_9BACT</name>
<evidence type="ECO:0000256" key="1">
    <source>
        <dbReference type="SAM" id="Phobius"/>
    </source>
</evidence>
<dbReference type="Proteomes" id="UP000306918">
    <property type="component" value="Unassembled WGS sequence"/>
</dbReference>
<proteinExistence type="predicted"/>
<keyword evidence="1" id="KW-1133">Transmembrane helix</keyword>
<dbReference type="AlphaFoldDB" id="A0A4S8HU41"/>
<keyword evidence="1" id="KW-0472">Membrane</keyword>
<gene>
    <name evidence="2" type="ORF">FAM09_15815</name>
</gene>
<feature type="transmembrane region" description="Helical" evidence="1">
    <location>
        <begin position="52"/>
        <end position="69"/>
    </location>
</feature>
<feature type="transmembrane region" description="Helical" evidence="1">
    <location>
        <begin position="144"/>
        <end position="162"/>
    </location>
</feature>
<comment type="caution">
    <text evidence="2">The sequence shown here is derived from an EMBL/GenBank/DDBJ whole genome shotgun (WGS) entry which is preliminary data.</text>
</comment>
<keyword evidence="3" id="KW-1185">Reference proteome</keyword>
<organism evidence="2 3">
    <name type="scientific">Niastella caeni</name>
    <dbReference type="NCBI Taxonomy" id="2569763"/>
    <lineage>
        <taxon>Bacteria</taxon>
        <taxon>Pseudomonadati</taxon>
        <taxon>Bacteroidota</taxon>
        <taxon>Chitinophagia</taxon>
        <taxon>Chitinophagales</taxon>
        <taxon>Chitinophagaceae</taxon>
        <taxon>Niastella</taxon>
    </lineage>
</organism>
<evidence type="ECO:0000313" key="3">
    <source>
        <dbReference type="Proteomes" id="UP000306918"/>
    </source>
</evidence>
<dbReference type="EMBL" id="STFF01000004">
    <property type="protein sequence ID" value="THU38149.1"/>
    <property type="molecule type" value="Genomic_DNA"/>
</dbReference>
<keyword evidence="1" id="KW-0812">Transmembrane</keyword>
<protein>
    <submittedName>
        <fullName evidence="2">Uncharacterized protein</fullName>
    </submittedName>
</protein>
<accession>A0A4S8HU41</accession>
<dbReference type="RefSeq" id="WP_136578105.1">
    <property type="nucleotide sequence ID" value="NZ_STFF01000004.1"/>
</dbReference>
<reference evidence="2 3" key="1">
    <citation type="submission" date="2019-04" db="EMBL/GenBank/DDBJ databases">
        <title>Niastella caeni sp. nov., isolated from activated sludge.</title>
        <authorList>
            <person name="Sheng M."/>
        </authorList>
    </citation>
    <scope>NUCLEOTIDE SEQUENCE [LARGE SCALE GENOMIC DNA]</scope>
    <source>
        <strain evidence="2 3">HX-2-15</strain>
    </source>
</reference>
<feature type="transmembrane region" description="Helical" evidence="1">
    <location>
        <begin position="108"/>
        <end position="124"/>
    </location>
</feature>
<dbReference type="OrthoDB" id="1495207at2"/>
<evidence type="ECO:0000313" key="2">
    <source>
        <dbReference type="EMBL" id="THU38149.1"/>
    </source>
</evidence>
<sequence>MVCYFQGPHWLQELSASSYNREFGLVENTQNAILLCTIYMAFRLLIIPHSKWLRIVHLLIFFTAVFVLLEEIDYGHHYLNYLNDADAGQRSINHNIHNLPDVNNQIRLVFYILIAIFVIILPYFSSSGLPSWLVHFVADIRLQLTVLAFLIISQVAGIFYALSHHTNRALEGNISEFEELPLYYLLWLYVYMLHRQESRHFAPAPQLQPGV</sequence>